<reference evidence="9 10" key="1">
    <citation type="journal article" date="2007" name="Nature">
        <title>Evolution of genes and genomes on the Drosophila phylogeny.</title>
        <authorList>
            <consortium name="Drosophila 12 Genomes Consortium"/>
            <person name="Clark A.G."/>
            <person name="Eisen M.B."/>
            <person name="Smith D.R."/>
            <person name="Bergman C.M."/>
            <person name="Oliver B."/>
            <person name="Markow T.A."/>
            <person name="Kaufman T.C."/>
            <person name="Kellis M."/>
            <person name="Gelbart W."/>
            <person name="Iyer V.N."/>
            <person name="Pollard D.A."/>
            <person name="Sackton T.B."/>
            <person name="Larracuente A.M."/>
            <person name="Singh N.D."/>
            <person name="Abad J.P."/>
            <person name="Abt D.N."/>
            <person name="Adryan B."/>
            <person name="Aguade M."/>
            <person name="Akashi H."/>
            <person name="Anderson W.W."/>
            <person name="Aquadro C.F."/>
            <person name="Ardell D.H."/>
            <person name="Arguello R."/>
            <person name="Artieri C.G."/>
            <person name="Barbash D.A."/>
            <person name="Barker D."/>
            <person name="Barsanti P."/>
            <person name="Batterham P."/>
            <person name="Batzoglou S."/>
            <person name="Begun D."/>
            <person name="Bhutkar A."/>
            <person name="Blanco E."/>
            <person name="Bosak S.A."/>
            <person name="Bradley R.K."/>
            <person name="Brand A.D."/>
            <person name="Brent M.R."/>
            <person name="Brooks A.N."/>
            <person name="Brown R.H."/>
            <person name="Butlin R.K."/>
            <person name="Caggese C."/>
            <person name="Calvi B.R."/>
            <person name="Bernardo de Carvalho A."/>
            <person name="Caspi A."/>
            <person name="Castrezana S."/>
            <person name="Celniker S.E."/>
            <person name="Chang J.L."/>
            <person name="Chapple C."/>
            <person name="Chatterji S."/>
            <person name="Chinwalla A."/>
            <person name="Civetta A."/>
            <person name="Clifton S.W."/>
            <person name="Comeron J.M."/>
            <person name="Costello J.C."/>
            <person name="Coyne J.A."/>
            <person name="Daub J."/>
            <person name="David R.G."/>
            <person name="Delcher A.L."/>
            <person name="Delehaunty K."/>
            <person name="Do C.B."/>
            <person name="Ebling H."/>
            <person name="Edwards K."/>
            <person name="Eickbush T."/>
            <person name="Evans J.D."/>
            <person name="Filipski A."/>
            <person name="Findeiss S."/>
            <person name="Freyhult E."/>
            <person name="Fulton L."/>
            <person name="Fulton R."/>
            <person name="Garcia A.C."/>
            <person name="Gardiner A."/>
            <person name="Garfield D.A."/>
            <person name="Garvin B.E."/>
            <person name="Gibson G."/>
            <person name="Gilbert D."/>
            <person name="Gnerre S."/>
            <person name="Godfrey J."/>
            <person name="Good R."/>
            <person name="Gotea V."/>
            <person name="Gravely B."/>
            <person name="Greenberg A.J."/>
            <person name="Griffiths-Jones S."/>
            <person name="Gross S."/>
            <person name="Guigo R."/>
            <person name="Gustafson E.A."/>
            <person name="Haerty W."/>
            <person name="Hahn M.W."/>
            <person name="Halligan D.L."/>
            <person name="Halpern A.L."/>
            <person name="Halter G.M."/>
            <person name="Han M.V."/>
            <person name="Heger A."/>
            <person name="Hillier L."/>
            <person name="Hinrichs A.S."/>
            <person name="Holmes I."/>
            <person name="Hoskins R.A."/>
            <person name="Hubisz M.J."/>
            <person name="Hultmark D."/>
            <person name="Huntley M.A."/>
            <person name="Jaffe D.B."/>
            <person name="Jagadeeshan S."/>
            <person name="Jeck W.R."/>
            <person name="Johnson J."/>
            <person name="Jones C.D."/>
            <person name="Jordan W.C."/>
            <person name="Karpen G.H."/>
            <person name="Kataoka E."/>
            <person name="Keightley P.D."/>
            <person name="Kheradpour P."/>
            <person name="Kirkness E.F."/>
            <person name="Koerich L.B."/>
            <person name="Kristiansen K."/>
            <person name="Kudrna D."/>
            <person name="Kulathinal R.J."/>
            <person name="Kumar S."/>
            <person name="Kwok R."/>
            <person name="Lander E."/>
            <person name="Langley C.H."/>
            <person name="Lapoint R."/>
            <person name="Lazzaro B.P."/>
            <person name="Lee S.J."/>
            <person name="Levesque L."/>
            <person name="Li R."/>
            <person name="Lin C.F."/>
            <person name="Lin M.F."/>
            <person name="Lindblad-Toh K."/>
            <person name="Llopart A."/>
            <person name="Long M."/>
            <person name="Low L."/>
            <person name="Lozovsky E."/>
            <person name="Lu J."/>
            <person name="Luo M."/>
            <person name="Machado C.A."/>
            <person name="Makalowski W."/>
            <person name="Marzo M."/>
            <person name="Matsuda M."/>
            <person name="Matzkin L."/>
            <person name="McAllister B."/>
            <person name="McBride C.S."/>
            <person name="McKernan B."/>
            <person name="McKernan K."/>
            <person name="Mendez-Lago M."/>
            <person name="Minx P."/>
            <person name="Mollenhauer M.U."/>
            <person name="Montooth K."/>
            <person name="Mount S.M."/>
            <person name="Mu X."/>
            <person name="Myers E."/>
            <person name="Negre B."/>
            <person name="Newfeld S."/>
            <person name="Nielsen R."/>
            <person name="Noor M.A."/>
            <person name="O'Grady P."/>
            <person name="Pachter L."/>
            <person name="Papaceit M."/>
            <person name="Parisi M.J."/>
            <person name="Parisi M."/>
            <person name="Parts L."/>
            <person name="Pedersen J.S."/>
            <person name="Pesole G."/>
            <person name="Phillippy A.M."/>
            <person name="Ponting C.P."/>
            <person name="Pop M."/>
            <person name="Porcelli D."/>
            <person name="Powell J.R."/>
            <person name="Prohaska S."/>
            <person name="Pruitt K."/>
            <person name="Puig M."/>
            <person name="Quesneville H."/>
            <person name="Ram K.R."/>
            <person name="Rand D."/>
            <person name="Rasmussen M.D."/>
            <person name="Reed L.K."/>
            <person name="Reenan R."/>
            <person name="Reily A."/>
            <person name="Remington K.A."/>
            <person name="Rieger T.T."/>
            <person name="Ritchie M.G."/>
            <person name="Robin C."/>
            <person name="Rogers Y.H."/>
            <person name="Rohde C."/>
            <person name="Rozas J."/>
            <person name="Rubenfield M.J."/>
            <person name="Ruiz A."/>
            <person name="Russo S."/>
            <person name="Salzberg S.L."/>
            <person name="Sanchez-Gracia A."/>
            <person name="Saranga D.J."/>
            <person name="Sato H."/>
            <person name="Schaeffer S.W."/>
            <person name="Schatz M.C."/>
            <person name="Schlenke T."/>
            <person name="Schwartz R."/>
            <person name="Segarra C."/>
            <person name="Singh R.S."/>
            <person name="Sirot L."/>
            <person name="Sirota M."/>
            <person name="Sisneros N.B."/>
            <person name="Smith C.D."/>
            <person name="Smith T.F."/>
            <person name="Spieth J."/>
            <person name="Stage D.E."/>
            <person name="Stark A."/>
            <person name="Stephan W."/>
            <person name="Strausberg R.L."/>
            <person name="Strempel S."/>
            <person name="Sturgill D."/>
            <person name="Sutton G."/>
            <person name="Sutton G.G."/>
            <person name="Tao W."/>
            <person name="Teichmann S."/>
            <person name="Tobari Y.N."/>
            <person name="Tomimura Y."/>
            <person name="Tsolas J.M."/>
            <person name="Valente V.L."/>
            <person name="Venter E."/>
            <person name="Venter J.C."/>
            <person name="Vicario S."/>
            <person name="Vieira F.G."/>
            <person name="Vilella A.J."/>
            <person name="Villasante A."/>
            <person name="Walenz B."/>
            <person name="Wang J."/>
            <person name="Wasserman M."/>
            <person name="Watts T."/>
            <person name="Wilson D."/>
            <person name="Wilson R.K."/>
            <person name="Wing R.A."/>
            <person name="Wolfner M.F."/>
            <person name="Wong A."/>
            <person name="Wong G.K."/>
            <person name="Wu C.I."/>
            <person name="Wu G."/>
            <person name="Yamamoto D."/>
            <person name="Yang H.P."/>
            <person name="Yang S.P."/>
            <person name="Yorke J.A."/>
            <person name="Yoshida K."/>
            <person name="Zdobnov E."/>
            <person name="Zhang P."/>
            <person name="Zhang Y."/>
            <person name="Zimin A.V."/>
            <person name="Baldwin J."/>
            <person name="Abdouelleil A."/>
            <person name="Abdulkadir J."/>
            <person name="Abebe A."/>
            <person name="Abera B."/>
            <person name="Abreu J."/>
            <person name="Acer S.C."/>
            <person name="Aftuck L."/>
            <person name="Alexander A."/>
            <person name="An P."/>
            <person name="Anderson E."/>
            <person name="Anderson S."/>
            <person name="Arachi H."/>
            <person name="Azer M."/>
            <person name="Bachantsang P."/>
            <person name="Barry A."/>
            <person name="Bayul T."/>
            <person name="Berlin A."/>
            <person name="Bessette D."/>
            <person name="Bloom T."/>
            <person name="Blye J."/>
            <person name="Boguslavskiy L."/>
            <person name="Bonnet C."/>
            <person name="Boukhgalter B."/>
            <person name="Bourzgui I."/>
            <person name="Brown A."/>
            <person name="Cahill P."/>
            <person name="Channer S."/>
            <person name="Cheshatsang Y."/>
            <person name="Chuda L."/>
            <person name="Citroen M."/>
            <person name="Collymore A."/>
            <person name="Cooke P."/>
            <person name="Costello M."/>
            <person name="D'Aco K."/>
            <person name="Daza R."/>
            <person name="De Haan G."/>
            <person name="DeGray S."/>
            <person name="DeMaso C."/>
            <person name="Dhargay N."/>
            <person name="Dooley K."/>
            <person name="Dooley E."/>
            <person name="Doricent M."/>
            <person name="Dorje P."/>
            <person name="Dorjee K."/>
            <person name="Dupes A."/>
            <person name="Elong R."/>
            <person name="Falk J."/>
            <person name="Farina A."/>
            <person name="Faro S."/>
            <person name="Ferguson D."/>
            <person name="Fisher S."/>
            <person name="Foley C.D."/>
            <person name="Franke A."/>
            <person name="Friedrich D."/>
            <person name="Gadbois L."/>
            <person name="Gearin G."/>
            <person name="Gearin C.R."/>
            <person name="Giannoukos G."/>
            <person name="Goode T."/>
            <person name="Graham J."/>
            <person name="Grandbois E."/>
            <person name="Grewal S."/>
            <person name="Gyaltsen K."/>
            <person name="Hafez N."/>
            <person name="Hagos B."/>
            <person name="Hall J."/>
            <person name="Henson C."/>
            <person name="Hollinger A."/>
            <person name="Honan T."/>
            <person name="Huard M.D."/>
            <person name="Hughes L."/>
            <person name="Hurhula B."/>
            <person name="Husby M.E."/>
            <person name="Kamat A."/>
            <person name="Kanga B."/>
            <person name="Kashin S."/>
            <person name="Khazanovich D."/>
            <person name="Kisner P."/>
            <person name="Lance K."/>
            <person name="Lara M."/>
            <person name="Lee W."/>
            <person name="Lennon N."/>
            <person name="Letendre F."/>
            <person name="LeVine R."/>
            <person name="Lipovsky A."/>
            <person name="Liu X."/>
            <person name="Liu J."/>
            <person name="Liu S."/>
            <person name="Lokyitsang T."/>
            <person name="Lokyitsang Y."/>
            <person name="Lubonja R."/>
            <person name="Lui A."/>
            <person name="MacDonald P."/>
            <person name="Magnisalis V."/>
            <person name="Maru K."/>
            <person name="Matthews C."/>
            <person name="McCusker W."/>
            <person name="McDonough S."/>
            <person name="Mehta T."/>
            <person name="Meldrim J."/>
            <person name="Meneus L."/>
            <person name="Mihai O."/>
            <person name="Mihalev A."/>
            <person name="Mihova T."/>
            <person name="Mittelman R."/>
            <person name="Mlenga V."/>
            <person name="Montmayeur A."/>
            <person name="Mulrain L."/>
            <person name="Navidi A."/>
            <person name="Naylor J."/>
            <person name="Negash T."/>
            <person name="Nguyen T."/>
            <person name="Nguyen N."/>
            <person name="Nicol R."/>
            <person name="Norbu C."/>
            <person name="Norbu N."/>
            <person name="Novod N."/>
            <person name="O'Neill B."/>
            <person name="Osman S."/>
            <person name="Markiewicz E."/>
            <person name="Oyono O.L."/>
            <person name="Patti C."/>
            <person name="Phunkhang P."/>
            <person name="Pierre F."/>
            <person name="Priest M."/>
            <person name="Raghuraman S."/>
            <person name="Rege F."/>
            <person name="Reyes R."/>
            <person name="Rise C."/>
            <person name="Rogov P."/>
            <person name="Ross K."/>
            <person name="Ryan E."/>
            <person name="Settipalli S."/>
            <person name="Shea T."/>
            <person name="Sherpa N."/>
            <person name="Shi L."/>
            <person name="Shih D."/>
            <person name="Sparrow T."/>
            <person name="Spaulding J."/>
            <person name="Stalker J."/>
            <person name="Stange-Thomann N."/>
            <person name="Stavropoulos S."/>
            <person name="Stone C."/>
            <person name="Strader C."/>
            <person name="Tesfaye S."/>
            <person name="Thomson T."/>
            <person name="Thoulutsang Y."/>
            <person name="Thoulutsang D."/>
            <person name="Topham K."/>
            <person name="Topping I."/>
            <person name="Tsamla T."/>
            <person name="Vassiliev H."/>
            <person name="Vo A."/>
            <person name="Wangchuk T."/>
            <person name="Wangdi T."/>
            <person name="Weiand M."/>
            <person name="Wilkinson J."/>
            <person name="Wilson A."/>
            <person name="Yadav S."/>
            <person name="Young G."/>
            <person name="Yu Q."/>
            <person name="Zembek L."/>
            <person name="Zhong D."/>
            <person name="Zimmer A."/>
            <person name="Zwirko Z."/>
            <person name="Jaffe D.B."/>
            <person name="Alvarez P."/>
            <person name="Brockman W."/>
            <person name="Butler J."/>
            <person name="Chin C."/>
            <person name="Gnerre S."/>
            <person name="Grabherr M."/>
            <person name="Kleber M."/>
            <person name="Mauceli E."/>
            <person name="MacCallum I."/>
        </authorList>
    </citation>
    <scope>NUCLEOTIDE SEQUENCE [LARGE SCALE GENOMIC DNA]</scope>
    <source>
        <strain evidence="10">Tucson 14024-0371.13</strain>
    </source>
</reference>
<dbReference type="PROSITE" id="PS50950">
    <property type="entry name" value="ZF_THAP"/>
    <property type="match status" value="1"/>
</dbReference>
<evidence type="ECO:0000259" key="8">
    <source>
        <dbReference type="PROSITE" id="PS50950"/>
    </source>
</evidence>
<keyword evidence="4 5" id="KW-0238">DNA-binding</keyword>
<keyword evidence="6" id="KW-0175">Coiled coil</keyword>
<evidence type="ECO:0000256" key="1">
    <source>
        <dbReference type="ARBA" id="ARBA00022723"/>
    </source>
</evidence>
<dbReference type="HOGENOM" id="CLU_1225921_0_0_1"/>
<keyword evidence="3" id="KW-0862">Zinc</keyword>
<protein>
    <recommendedName>
        <fullName evidence="8">THAP-type domain-containing protein</fullName>
    </recommendedName>
</protein>
<proteinExistence type="predicted"/>
<evidence type="ECO:0000313" key="9">
    <source>
        <dbReference type="EMBL" id="EDV43158.1"/>
    </source>
</evidence>
<keyword evidence="10" id="KW-1185">Reference proteome</keyword>
<accession>B3M0F2</accession>
<evidence type="ECO:0000256" key="3">
    <source>
        <dbReference type="ARBA" id="ARBA00022833"/>
    </source>
</evidence>
<sequence length="231" mass="26278">MVTRSCVYKGCDFFQISNCKHGRVLFSCTKDPERAKIWRENGKVHPKISAQQLLMCAKHFDPLFISTTKNRTLLVGEAVPYPYEPPDPVTAAEQELEIEAEVFDQVASTSTSQENYYISLNDDEQSIITVESTTKNKDTRDICLESPSPKRSKKSPNLTSITDEPSDPKTNDSNDDAIDTSEVSLFKFKGEQYVQMSLEFYLKEKRELLAKLKIYKDTLKSIKNNVSKLDV</sequence>
<dbReference type="GO" id="GO:0003677">
    <property type="term" value="F:DNA binding"/>
    <property type="evidence" value="ECO:0007669"/>
    <property type="project" value="UniProtKB-UniRule"/>
</dbReference>
<evidence type="ECO:0000256" key="6">
    <source>
        <dbReference type="SAM" id="Coils"/>
    </source>
</evidence>
<dbReference type="GeneID" id="6501126"/>
<keyword evidence="1" id="KW-0479">Metal-binding</keyword>
<dbReference type="Pfam" id="PF05485">
    <property type="entry name" value="THAP"/>
    <property type="match status" value="1"/>
</dbReference>
<dbReference type="AlphaFoldDB" id="B3M0F2"/>
<feature type="coiled-coil region" evidence="6">
    <location>
        <begin position="198"/>
        <end position="225"/>
    </location>
</feature>
<feature type="region of interest" description="Disordered" evidence="7">
    <location>
        <begin position="138"/>
        <end position="177"/>
    </location>
</feature>
<dbReference type="EMBL" id="CH902617">
    <property type="protein sequence ID" value="EDV43158.1"/>
    <property type="molecule type" value="Genomic_DNA"/>
</dbReference>
<dbReference type="OrthoDB" id="8948150at2759"/>
<feature type="domain" description="THAP-type" evidence="8">
    <location>
        <begin position="1"/>
        <end position="83"/>
    </location>
</feature>
<evidence type="ECO:0000256" key="5">
    <source>
        <dbReference type="PROSITE-ProRule" id="PRU00309"/>
    </source>
</evidence>
<evidence type="ECO:0000256" key="4">
    <source>
        <dbReference type="ARBA" id="ARBA00023125"/>
    </source>
</evidence>
<dbReference type="OMA" id="EQYVQMS"/>
<dbReference type="STRING" id="7217.B3M0F2"/>
<name>B3M0F2_DROAN</name>
<gene>
    <name evidence="9" type="primary">Dana\GF18350</name>
    <name evidence="9" type="synonym">dana_GLEANR_19608</name>
    <name evidence="9" type="ORF">GF18350</name>
</gene>
<dbReference type="eggNOG" id="ENOG502T6Q1">
    <property type="taxonomic scope" value="Eukaryota"/>
</dbReference>
<evidence type="ECO:0000256" key="7">
    <source>
        <dbReference type="SAM" id="MobiDB-lite"/>
    </source>
</evidence>
<dbReference type="PhylomeDB" id="B3M0F2"/>
<dbReference type="InterPro" id="IPR006612">
    <property type="entry name" value="THAP_Znf"/>
</dbReference>
<organism evidence="9 10">
    <name type="scientific">Drosophila ananassae</name>
    <name type="common">Fruit fly</name>
    <dbReference type="NCBI Taxonomy" id="7217"/>
    <lineage>
        <taxon>Eukaryota</taxon>
        <taxon>Metazoa</taxon>
        <taxon>Ecdysozoa</taxon>
        <taxon>Arthropoda</taxon>
        <taxon>Hexapoda</taxon>
        <taxon>Insecta</taxon>
        <taxon>Pterygota</taxon>
        <taxon>Neoptera</taxon>
        <taxon>Endopterygota</taxon>
        <taxon>Diptera</taxon>
        <taxon>Brachycera</taxon>
        <taxon>Muscomorpha</taxon>
        <taxon>Ephydroidea</taxon>
        <taxon>Drosophilidae</taxon>
        <taxon>Drosophila</taxon>
        <taxon>Sophophora</taxon>
    </lineage>
</organism>
<dbReference type="KEGG" id="dan:6501126"/>
<evidence type="ECO:0000256" key="2">
    <source>
        <dbReference type="ARBA" id="ARBA00022771"/>
    </source>
</evidence>
<dbReference type="SMART" id="SM00980">
    <property type="entry name" value="THAP"/>
    <property type="match status" value="1"/>
</dbReference>
<dbReference type="InParanoid" id="B3M0F2"/>
<dbReference type="Proteomes" id="UP000007801">
    <property type="component" value="Unassembled WGS sequence"/>
</dbReference>
<dbReference type="SMART" id="SM00692">
    <property type="entry name" value="DM3"/>
    <property type="match status" value="1"/>
</dbReference>
<evidence type="ECO:0000313" key="10">
    <source>
        <dbReference type="Proteomes" id="UP000007801"/>
    </source>
</evidence>
<dbReference type="SUPFAM" id="SSF57716">
    <property type="entry name" value="Glucocorticoid receptor-like (DNA-binding domain)"/>
    <property type="match status" value="1"/>
</dbReference>
<keyword evidence="2 5" id="KW-0863">Zinc-finger</keyword>
<dbReference type="GO" id="GO:0008270">
    <property type="term" value="F:zinc ion binding"/>
    <property type="evidence" value="ECO:0007669"/>
    <property type="project" value="UniProtKB-KW"/>
</dbReference>
<dbReference type="CTD" id="40579"/>
<dbReference type="FunCoup" id="B3M0F2">
    <property type="interactions" value="6"/>
</dbReference>